<dbReference type="InterPro" id="IPR007502">
    <property type="entry name" value="Helicase-assoc_dom"/>
</dbReference>
<dbReference type="SMART" id="SM00487">
    <property type="entry name" value="DEXDc"/>
    <property type="match status" value="1"/>
</dbReference>
<dbReference type="PANTHER" id="PTHR18934">
    <property type="entry name" value="ATP-DEPENDENT RNA HELICASE"/>
    <property type="match status" value="1"/>
</dbReference>
<dbReference type="PANTHER" id="PTHR18934:SF136">
    <property type="entry name" value="ATP-DEPENDENT RNA HELICASE DHX35-RELATED"/>
    <property type="match status" value="1"/>
</dbReference>
<dbReference type="PROSITE" id="PS51192">
    <property type="entry name" value="HELICASE_ATP_BIND_1"/>
    <property type="match status" value="1"/>
</dbReference>
<dbReference type="CDD" id="cd18791">
    <property type="entry name" value="SF2_C_RHA"/>
    <property type="match status" value="1"/>
</dbReference>
<feature type="domain" description="Helicase ATP-binding" evidence="5">
    <location>
        <begin position="147"/>
        <end position="311"/>
    </location>
</feature>
<keyword evidence="3" id="KW-0378">Hydrolase</keyword>
<dbReference type="InterPro" id="IPR011545">
    <property type="entry name" value="DEAD/DEAH_box_helicase_dom"/>
</dbReference>
<dbReference type="Pfam" id="PF07717">
    <property type="entry name" value="OB_NTP_bind"/>
    <property type="match status" value="1"/>
</dbReference>
<dbReference type="Pfam" id="PF00270">
    <property type="entry name" value="DEAD"/>
    <property type="match status" value="1"/>
</dbReference>
<evidence type="ECO:0000256" key="4">
    <source>
        <dbReference type="ARBA" id="ARBA00022840"/>
    </source>
</evidence>
<dbReference type="InterPro" id="IPR001650">
    <property type="entry name" value="Helicase_C-like"/>
</dbReference>
<dbReference type="InterPro" id="IPR014001">
    <property type="entry name" value="Helicase_ATP-bd"/>
</dbReference>
<evidence type="ECO:0000256" key="1">
    <source>
        <dbReference type="ARBA" id="ARBA00012552"/>
    </source>
</evidence>
<keyword evidence="4" id="KW-0067">ATP-binding</keyword>
<dbReference type="Pfam" id="PF04408">
    <property type="entry name" value="WHD_HA2"/>
    <property type="match status" value="1"/>
</dbReference>
<dbReference type="InterPro" id="IPR011709">
    <property type="entry name" value="DEAD-box_helicase_OB_fold"/>
</dbReference>
<dbReference type="PROSITE" id="PS51194">
    <property type="entry name" value="HELICASE_CTER"/>
    <property type="match status" value="1"/>
</dbReference>
<dbReference type="RefSeq" id="XP_053024925.1">
    <property type="nucleotide sequence ID" value="XM_053161502.1"/>
</dbReference>
<dbReference type="Gene3D" id="1.20.120.1080">
    <property type="match status" value="1"/>
</dbReference>
<protein>
    <recommendedName>
        <fullName evidence="1">RNA helicase</fullName>
        <ecNumber evidence="1">3.6.4.13</ecNumber>
    </recommendedName>
</protein>
<dbReference type="Pfam" id="PF00271">
    <property type="entry name" value="Helicase_C"/>
    <property type="match status" value="1"/>
</dbReference>
<evidence type="ECO:0000256" key="2">
    <source>
        <dbReference type="ARBA" id="ARBA00022741"/>
    </source>
</evidence>
<dbReference type="SUPFAM" id="SSF52540">
    <property type="entry name" value="P-loop containing nucleoside triphosphate hydrolases"/>
    <property type="match status" value="1"/>
</dbReference>
<evidence type="ECO:0000313" key="8">
    <source>
        <dbReference type="Proteomes" id="UP001164743"/>
    </source>
</evidence>
<organism evidence="7 8">
    <name type="scientific">Puccinia triticina</name>
    <dbReference type="NCBI Taxonomy" id="208348"/>
    <lineage>
        <taxon>Eukaryota</taxon>
        <taxon>Fungi</taxon>
        <taxon>Dikarya</taxon>
        <taxon>Basidiomycota</taxon>
        <taxon>Pucciniomycotina</taxon>
        <taxon>Pucciniomycetes</taxon>
        <taxon>Pucciniales</taxon>
        <taxon>Pucciniaceae</taxon>
        <taxon>Puccinia</taxon>
    </lineage>
</organism>
<dbReference type="EMBL" id="CP110431">
    <property type="protein sequence ID" value="WAQ89370.1"/>
    <property type="molecule type" value="Genomic_DNA"/>
</dbReference>
<dbReference type="PROSITE" id="PS00690">
    <property type="entry name" value="DEAH_ATP_HELICASE"/>
    <property type="match status" value="1"/>
</dbReference>
<dbReference type="EC" id="3.6.4.13" evidence="1"/>
<evidence type="ECO:0000259" key="5">
    <source>
        <dbReference type="PROSITE" id="PS51192"/>
    </source>
</evidence>
<feature type="domain" description="Helicase C-terminal" evidence="6">
    <location>
        <begin position="339"/>
        <end position="519"/>
    </location>
</feature>
<reference evidence="7" key="1">
    <citation type="submission" date="2022-10" db="EMBL/GenBank/DDBJ databases">
        <title>Puccinia triticina Genome sequencing and assembly.</title>
        <authorList>
            <person name="Li C."/>
        </authorList>
    </citation>
    <scope>NUCLEOTIDE SEQUENCE</scope>
    <source>
        <strain evidence="7">Pt15</strain>
    </source>
</reference>
<dbReference type="SMART" id="SM00847">
    <property type="entry name" value="HA2"/>
    <property type="match status" value="1"/>
</dbReference>
<dbReference type="SMART" id="SM00490">
    <property type="entry name" value="HELICc"/>
    <property type="match status" value="1"/>
</dbReference>
<accession>A0ABY7CXJ3</accession>
<keyword evidence="2" id="KW-0547">Nucleotide-binding</keyword>
<dbReference type="Gene3D" id="3.40.50.300">
    <property type="entry name" value="P-loop containing nucleotide triphosphate hydrolases"/>
    <property type="match status" value="2"/>
</dbReference>
<dbReference type="InterPro" id="IPR002464">
    <property type="entry name" value="DNA/RNA_helicase_DEAH_CS"/>
</dbReference>
<keyword evidence="8" id="KW-1185">Reference proteome</keyword>
<dbReference type="GeneID" id="77802386"/>
<evidence type="ECO:0000259" key="6">
    <source>
        <dbReference type="PROSITE" id="PS51194"/>
    </source>
</evidence>
<gene>
    <name evidence="7" type="ORF">PtA15_11A57</name>
</gene>
<evidence type="ECO:0000256" key="3">
    <source>
        <dbReference type="ARBA" id="ARBA00022801"/>
    </source>
</evidence>
<dbReference type="InterPro" id="IPR027417">
    <property type="entry name" value="P-loop_NTPase"/>
</dbReference>
<dbReference type="InterPro" id="IPR048333">
    <property type="entry name" value="HA2_WH"/>
</dbReference>
<evidence type="ECO:0000313" key="7">
    <source>
        <dbReference type="EMBL" id="WAQ89370.1"/>
    </source>
</evidence>
<dbReference type="Proteomes" id="UP001164743">
    <property type="component" value="Chromosome 11A"/>
</dbReference>
<sequence length="776" mass="85982">MPPSDPPSLVSGRCLDRFGWASPSTSSSCDSPLHRQRSASIELRLPPVLAARKLVQWLDHGSTPGMPSGAQHQCPAPDSLRNLSCVWGQPGSAFEPPHLPKTMAFWKPGTIAPGSSLDRAADRAPALVLTAAPGLKLPILAHRRALLYAIEKFGFTILIGQTGSGKSTQLPQFLHEAGWTADGRQVAICEPRRIAATSLASRVATEAGWVLGEEVGYAIRFEELTSKRTRIKYLTDGMLFRELLLDPLLSRYSVVVVDEAHERSCYTDLLLGVLKKIQAIRKDLRVVVCSATLDAEHLRDYFNDQSALQAGKDNATIISIEGRMYPVEIAYLEQPTENYITTAVATVMEIHLGQPRGDILVFMTGREEIDEICSQLLERSQELRPGSLEMSIIPFHAALPPEEQLWAFQPARNRDARKVIVATNVAEASVTIEGIKYVVDSGLVKLRKFDVNQGIDVLTVCPVSKASAIQRTGRAGRTSPGKCFRLYTEEDYNSLAQQTEPEICRTELTTVILQLKALGIDNVVKGFEFVDPPSSLLVERALEFLFALGALDDSGRLTIELGLQMAEMPVEPMMAKTLLEAEKFGCSEEIVTIAAMTSVQNVFVGESSEEVNKILHHPFIATEGDHFTYLNVFNSFIKEGRSSAKWCAKHRLNFKALSRAINIRGQLVKYLKKFGIGMVSCGADEQKVRKCLVSGYFKNVALMKDDGSYRSCRDGNIMFVHPSSVMFNRKPETGFVVYHEITETKKKFMRDLTVIESDWLTELAGHYYQVKQKGIA</sequence>
<name>A0ABY7CXJ3_9BASI</name>
<proteinExistence type="predicted"/>
<dbReference type="Pfam" id="PF21010">
    <property type="entry name" value="HA2_C"/>
    <property type="match status" value="1"/>
</dbReference>